<evidence type="ECO:0000256" key="8">
    <source>
        <dbReference type="ARBA" id="ARBA00022989"/>
    </source>
</evidence>
<feature type="transmembrane region" description="Helical" evidence="12">
    <location>
        <begin position="1456"/>
        <end position="1476"/>
    </location>
</feature>
<dbReference type="SUPFAM" id="SSF56784">
    <property type="entry name" value="HAD-like"/>
    <property type="match status" value="1"/>
</dbReference>
<dbReference type="Pfam" id="PF13246">
    <property type="entry name" value="Cation_ATPase"/>
    <property type="match status" value="1"/>
</dbReference>
<keyword evidence="3" id="KW-0479">Metal-binding</keyword>
<evidence type="ECO:0000256" key="12">
    <source>
        <dbReference type="SAM" id="Phobius"/>
    </source>
</evidence>
<evidence type="ECO:0000259" key="13">
    <source>
        <dbReference type="Pfam" id="PF00122"/>
    </source>
</evidence>
<dbReference type="PROSITE" id="PS01229">
    <property type="entry name" value="COF_2"/>
    <property type="match status" value="1"/>
</dbReference>
<gene>
    <name evidence="14" type="ORF">SEMRO_7_G005870.1</name>
</gene>
<dbReference type="Gene3D" id="2.70.150.10">
    <property type="entry name" value="Calcium-transporting ATPase, cytoplasmic transduction domain A"/>
    <property type="match status" value="1"/>
</dbReference>
<name>A0A9N8H1S2_9STRA</name>
<feature type="transmembrane region" description="Helical" evidence="12">
    <location>
        <begin position="173"/>
        <end position="199"/>
    </location>
</feature>
<feature type="transmembrane region" description="Helical" evidence="12">
    <location>
        <begin position="360"/>
        <end position="377"/>
    </location>
</feature>
<feature type="transmembrane region" description="Helical" evidence="12">
    <location>
        <begin position="1496"/>
        <end position="1515"/>
    </location>
</feature>
<dbReference type="InterPro" id="IPR059000">
    <property type="entry name" value="ATPase_P-type_domA"/>
</dbReference>
<keyword evidence="9 12" id="KW-0472">Membrane</keyword>
<keyword evidence="4" id="KW-0547">Nucleotide-binding</keyword>
<dbReference type="PRINTS" id="PR00119">
    <property type="entry name" value="CATATPASE"/>
</dbReference>
<dbReference type="Gene3D" id="3.40.1110.10">
    <property type="entry name" value="Calcium-transporting ATPase, cytoplasmic domain N"/>
    <property type="match status" value="1"/>
</dbReference>
<dbReference type="GO" id="GO:0005524">
    <property type="term" value="F:ATP binding"/>
    <property type="evidence" value="ECO:0007669"/>
    <property type="project" value="UniProtKB-KW"/>
</dbReference>
<sequence>MSSSAAGSRFPVQSCDSKRIDCVQVYGPKWTASAGSSSSKTASASSSTSAVSRLTSRVRWYHVIFGVLYVYQLGWLVSTMGEPYRLFLEKADREGLAVMQGSTIYRAELEHSFGDLNDPNRRTQKLSWTSWMDYDMEELVEEKKKDAQQSVIDSLSQKERVPHKLAPAFLPSLIMGMLCTLHALVILMQHWSVAVLVWMNYKELDVTHLEIPDTIMEYDYEQDAKDKELPKAAAATSDPTKKKSIAVAPIPAHKIPSYLPTHARVVPAKEKPVLVPLEFFPTLGMTFEYHRRRYLFVKNGPDDYVWTKIRCRTDLPLSFLAQTWKGFASTAVVQAATIRYGPNIFEVKQPEFMELYKAQLINPFTVFQLFCVLLWAIDDYLIYSFFSLFMVLLFEGTVVFQRLKSLQALRGMGNPTRPVYVYREDKWTAIASTDLLPGDIISLTRQMPKKNKNDDKKRKTVTEDGGDVVPADLLLLRGSTVVNEASLTGESVPQMKEGLADLSTATTTENTTTNDDDVLDMKNKHKMNVAYAGTRMLQCLSGDSNEKITQDGEGGVKSIPNPPDNGAVCFVLRTGFSSAQGKLVRMIEGSQEKVKGHERDTGLLLLVLCFFAIASSSYVLYHGLQDEGRSQYELLLHCIMIVTSVIRPELPMQMAMAVNNSLMTLMKMHVFCTEPYRVPMAGKLDACLFDKTGTLTTDELVAVGVLDNGQLSKNSKNDKLDLTLKPMIQVHNEAALVMAGCHSLVVFDEETTGDPLEMAALKSIRWHVTADGKTEPMPQGSGSSQDDKKDAKKTTTAAGPAKVQLPAGQPIRVPGKAVTTLEILVRHHFSSKLQRMSCVIRSGSTHYSVAKGSPEAIGQHLQSKPTGYDATSEALAKEGYRVIALAYKSLDASVVEEAKDSRAKCETDLTFAGFIAFTCRVRKDTASVLHRLKEGGMSVAMVTGDALLTAIHVAKEVYICETVDGKMIDPMDEVKKESDEMKALLIQKRIAKGEKVNLTKEDLVYRPILYLESIKSGLTWKSYESGDTFGDYDAEKVPELSKTHDLATTGKCLTAAFEFDHDGTRKVLGYFKVFARMTPDAKETVIECLHSVNSLCMMCGDGANDVGALKQADVGVALLSGFGNVNVDRTDEKEESDDQTKQEPEVTAIMSQEHLDQLRALPVSLIKMRIKQLGVDPTKYPDLVEKEDLVKLYQIKAREVAVKRHDQKNAKDRSKMTKAEQQAEQKAKMLEKQQRMAERVRELEAQGESWAQFKAMKEFMNEEFADAKKKKAAVANSRGIEGSAASLAAQLEEMDTGESPVVKLGDASIAAPFTSKMPSIRNCVDIVRQGRCTLVSSIQMYQILALQSLISSYSLSVLYLSGVKYGDTQMTALGLLGSVSFILLGQFAIHLLTMIVAVEKAKEHLPPDHSVDLDGSFKPGMLNTVVFLVSSVQQVTVFVVNLQGRPFMTGVSENRPLLWSLLSTFILTFMFASESVPAMNRYFQLIPFPDDATREFILTILAMDLIATYVFDLLMKFIFARHILIASFKETTWSEIFKLLRTFAVIAFLMYSFLGSDETWEEMERAMAELEGTLMENATAAADAVEAAAESVGECIGDACEAVAETVADVAENVKAAVHDEF</sequence>
<dbReference type="PANTHER" id="PTHR45630">
    <property type="entry name" value="CATION-TRANSPORTING ATPASE-RELATED"/>
    <property type="match status" value="1"/>
</dbReference>
<dbReference type="Proteomes" id="UP001153069">
    <property type="component" value="Unassembled WGS sequence"/>
</dbReference>
<keyword evidence="7" id="KW-1278">Translocase</keyword>
<dbReference type="SUPFAM" id="SSF81660">
    <property type="entry name" value="Metal cation-transporting ATPase, ATP-binding domain N"/>
    <property type="match status" value="1"/>
</dbReference>
<evidence type="ECO:0000256" key="4">
    <source>
        <dbReference type="ARBA" id="ARBA00022741"/>
    </source>
</evidence>
<dbReference type="SFLD" id="SFLDG00002">
    <property type="entry name" value="C1.7:_P-type_atpase_like"/>
    <property type="match status" value="1"/>
</dbReference>
<comment type="subcellular location">
    <subcellularLocation>
        <location evidence="1">Membrane</location>
        <topology evidence="1">Multi-pass membrane protein</topology>
    </subcellularLocation>
</comment>
<feature type="transmembrane region" description="Helical" evidence="12">
    <location>
        <begin position="1421"/>
        <end position="1444"/>
    </location>
</feature>
<keyword evidence="6" id="KW-0460">Magnesium</keyword>
<dbReference type="InterPro" id="IPR008250">
    <property type="entry name" value="ATPase_P-typ_transduc_dom_A_sf"/>
</dbReference>
<accession>A0A9N8H1S2</accession>
<organism evidence="14 15">
    <name type="scientific">Seminavis robusta</name>
    <dbReference type="NCBI Taxonomy" id="568900"/>
    <lineage>
        <taxon>Eukaryota</taxon>
        <taxon>Sar</taxon>
        <taxon>Stramenopiles</taxon>
        <taxon>Ochrophyta</taxon>
        <taxon>Bacillariophyta</taxon>
        <taxon>Bacillariophyceae</taxon>
        <taxon>Bacillariophycidae</taxon>
        <taxon>Naviculales</taxon>
        <taxon>Naviculaceae</taxon>
        <taxon>Seminavis</taxon>
    </lineage>
</organism>
<feature type="transmembrane region" description="Helical" evidence="12">
    <location>
        <begin position="603"/>
        <end position="621"/>
    </location>
</feature>
<evidence type="ECO:0000313" key="15">
    <source>
        <dbReference type="Proteomes" id="UP001153069"/>
    </source>
</evidence>
<proteinExistence type="predicted"/>
<dbReference type="SFLD" id="SFLDS00003">
    <property type="entry name" value="Haloacid_Dehalogenase"/>
    <property type="match status" value="1"/>
</dbReference>
<dbReference type="OrthoDB" id="48943at2759"/>
<dbReference type="InterPro" id="IPR023299">
    <property type="entry name" value="ATPase_P-typ_cyto_dom_N"/>
</dbReference>
<dbReference type="InterPro" id="IPR023214">
    <property type="entry name" value="HAD_sf"/>
</dbReference>
<evidence type="ECO:0000256" key="1">
    <source>
        <dbReference type="ARBA" id="ARBA00004141"/>
    </source>
</evidence>
<keyword evidence="5" id="KW-0067">ATP-binding</keyword>
<feature type="region of interest" description="Disordered" evidence="11">
    <location>
        <begin position="770"/>
        <end position="801"/>
    </location>
</feature>
<feature type="transmembrane region" description="Helical" evidence="12">
    <location>
        <begin position="60"/>
        <end position="78"/>
    </location>
</feature>
<dbReference type="Gene3D" id="3.40.50.1000">
    <property type="entry name" value="HAD superfamily/HAD-like"/>
    <property type="match status" value="1"/>
</dbReference>
<protein>
    <submittedName>
        <fullName evidence="14">Probable manganese-transporting ATPase catp-8</fullName>
    </submittedName>
</protein>
<dbReference type="InterPro" id="IPR023298">
    <property type="entry name" value="ATPase_P-typ_TM_dom_sf"/>
</dbReference>
<feature type="transmembrane region" description="Helical" evidence="12">
    <location>
        <begin position="383"/>
        <end position="400"/>
    </location>
</feature>
<feature type="coiled-coil region" evidence="10">
    <location>
        <begin position="1202"/>
        <end position="1246"/>
    </location>
</feature>
<evidence type="ECO:0000256" key="5">
    <source>
        <dbReference type="ARBA" id="ARBA00022840"/>
    </source>
</evidence>
<dbReference type="GO" id="GO:0019829">
    <property type="term" value="F:ATPase-coupled monoatomic cation transmembrane transporter activity"/>
    <property type="evidence" value="ECO:0007669"/>
    <property type="project" value="TreeGrafter"/>
</dbReference>
<keyword evidence="10" id="KW-0175">Coiled coil</keyword>
<dbReference type="SUPFAM" id="SSF81653">
    <property type="entry name" value="Calcium ATPase, transduction domain A"/>
    <property type="match status" value="1"/>
</dbReference>
<evidence type="ECO:0000256" key="7">
    <source>
        <dbReference type="ARBA" id="ARBA00022967"/>
    </source>
</evidence>
<reference evidence="14" key="1">
    <citation type="submission" date="2020-06" db="EMBL/GenBank/DDBJ databases">
        <authorList>
            <consortium name="Plant Systems Biology data submission"/>
        </authorList>
    </citation>
    <scope>NUCLEOTIDE SEQUENCE</scope>
    <source>
        <strain evidence="14">D6</strain>
    </source>
</reference>
<dbReference type="InterPro" id="IPR044492">
    <property type="entry name" value="P_typ_ATPase_HD_dom"/>
</dbReference>
<evidence type="ECO:0000313" key="14">
    <source>
        <dbReference type="EMBL" id="CAB9496617.1"/>
    </source>
</evidence>
<dbReference type="SUPFAM" id="SSF81665">
    <property type="entry name" value="Calcium ATPase, transmembrane domain M"/>
    <property type="match status" value="1"/>
</dbReference>
<dbReference type="GO" id="GO:0140358">
    <property type="term" value="F:P-type transmembrane transporter activity"/>
    <property type="evidence" value="ECO:0007669"/>
    <property type="project" value="InterPro"/>
</dbReference>
<evidence type="ECO:0000256" key="9">
    <source>
        <dbReference type="ARBA" id="ARBA00023136"/>
    </source>
</evidence>
<keyword evidence="15" id="KW-1185">Reference proteome</keyword>
<dbReference type="InterPro" id="IPR018303">
    <property type="entry name" value="ATPase_P-typ_P_site"/>
</dbReference>
<dbReference type="EMBL" id="CAICTM010000007">
    <property type="protein sequence ID" value="CAB9496617.1"/>
    <property type="molecule type" value="Genomic_DNA"/>
</dbReference>
<dbReference type="NCBIfam" id="TIGR01657">
    <property type="entry name" value="P-ATPase-V"/>
    <property type="match status" value="1"/>
</dbReference>
<dbReference type="SFLD" id="SFLDF00027">
    <property type="entry name" value="p-type_atpase"/>
    <property type="match status" value="1"/>
</dbReference>
<evidence type="ECO:0000256" key="6">
    <source>
        <dbReference type="ARBA" id="ARBA00022842"/>
    </source>
</evidence>
<feature type="transmembrane region" description="Helical" evidence="12">
    <location>
        <begin position="1372"/>
        <end position="1398"/>
    </location>
</feature>
<feature type="domain" description="P-type ATPase A" evidence="13">
    <location>
        <begin position="465"/>
        <end position="538"/>
    </location>
</feature>
<dbReference type="GO" id="GO:0046872">
    <property type="term" value="F:metal ion binding"/>
    <property type="evidence" value="ECO:0007669"/>
    <property type="project" value="UniProtKB-KW"/>
</dbReference>
<evidence type="ECO:0000256" key="2">
    <source>
        <dbReference type="ARBA" id="ARBA00022692"/>
    </source>
</evidence>
<dbReference type="Pfam" id="PF00122">
    <property type="entry name" value="E1-E2_ATPase"/>
    <property type="match status" value="1"/>
</dbReference>
<dbReference type="InterPro" id="IPR006544">
    <property type="entry name" value="P-type_TPase_V"/>
</dbReference>
<evidence type="ECO:0000256" key="11">
    <source>
        <dbReference type="SAM" id="MobiDB-lite"/>
    </source>
</evidence>
<dbReference type="GO" id="GO:0016020">
    <property type="term" value="C:membrane"/>
    <property type="evidence" value="ECO:0007669"/>
    <property type="project" value="UniProtKB-SubCell"/>
</dbReference>
<dbReference type="PROSITE" id="PS00154">
    <property type="entry name" value="ATPASE_E1_E2"/>
    <property type="match status" value="1"/>
</dbReference>
<feature type="transmembrane region" description="Helical" evidence="12">
    <location>
        <begin position="1340"/>
        <end position="1360"/>
    </location>
</feature>
<dbReference type="PANTHER" id="PTHR45630:SF6">
    <property type="entry name" value="CATION-TRANSPORTING P-TYPE ATPASE N-TERMINAL DOMAIN-CONTAINING PROTEIN"/>
    <property type="match status" value="1"/>
</dbReference>
<evidence type="ECO:0000256" key="3">
    <source>
        <dbReference type="ARBA" id="ARBA00022723"/>
    </source>
</evidence>
<keyword evidence="2 12" id="KW-0812">Transmembrane</keyword>
<comment type="caution">
    <text evidence="14">The sequence shown here is derived from an EMBL/GenBank/DDBJ whole genome shotgun (WGS) entry which is preliminary data.</text>
</comment>
<keyword evidence="8 12" id="KW-1133">Transmembrane helix</keyword>
<evidence type="ECO:0000256" key="10">
    <source>
        <dbReference type="SAM" id="Coils"/>
    </source>
</evidence>
<dbReference type="InterPro" id="IPR036412">
    <property type="entry name" value="HAD-like_sf"/>
</dbReference>